<dbReference type="PANTHER" id="PTHR44936:SF5">
    <property type="entry name" value="SENSOR HISTIDINE KINASE ENVZ"/>
    <property type="match status" value="1"/>
</dbReference>
<evidence type="ECO:0000313" key="20">
    <source>
        <dbReference type="Proteomes" id="UP000183920"/>
    </source>
</evidence>
<keyword evidence="12 16" id="KW-1133">Transmembrane helix</keyword>
<organism evidence="19 20">
    <name type="scientific">Proteus penneri</name>
    <dbReference type="NCBI Taxonomy" id="102862"/>
    <lineage>
        <taxon>Bacteria</taxon>
        <taxon>Pseudomonadati</taxon>
        <taxon>Pseudomonadota</taxon>
        <taxon>Gammaproteobacteria</taxon>
        <taxon>Enterobacterales</taxon>
        <taxon>Morganellaceae</taxon>
        <taxon>Proteus</taxon>
    </lineage>
</organism>
<keyword evidence="5" id="KW-0997">Cell inner membrane</keyword>
<evidence type="ECO:0000256" key="13">
    <source>
        <dbReference type="ARBA" id="ARBA00023012"/>
    </source>
</evidence>
<evidence type="ECO:0000256" key="8">
    <source>
        <dbReference type="ARBA" id="ARBA00022692"/>
    </source>
</evidence>
<dbReference type="PROSITE" id="PS50109">
    <property type="entry name" value="HIS_KIN"/>
    <property type="match status" value="1"/>
</dbReference>
<dbReference type="InterPro" id="IPR003661">
    <property type="entry name" value="HisK_dim/P_dom"/>
</dbReference>
<keyword evidence="8 16" id="KW-0812">Transmembrane</keyword>
<dbReference type="SUPFAM" id="SSF47384">
    <property type="entry name" value="Homodimeric domain of signal transducing histidine kinase"/>
    <property type="match status" value="1"/>
</dbReference>
<dbReference type="GO" id="GO:0000155">
    <property type="term" value="F:phosphorelay sensor kinase activity"/>
    <property type="evidence" value="ECO:0007669"/>
    <property type="project" value="InterPro"/>
</dbReference>
<keyword evidence="9" id="KW-0547">Nucleotide-binding</keyword>
<comment type="subcellular location">
    <subcellularLocation>
        <location evidence="2">Cell inner membrane</location>
        <topology evidence="2">Multi-pass membrane protein</topology>
    </subcellularLocation>
</comment>
<dbReference type="EC" id="2.7.13.3" evidence="3"/>
<keyword evidence="13" id="KW-0902">Two-component regulatory system</keyword>
<evidence type="ECO:0000256" key="7">
    <source>
        <dbReference type="ARBA" id="ARBA00022679"/>
    </source>
</evidence>
<feature type="transmembrane region" description="Helical" evidence="16">
    <location>
        <begin position="160"/>
        <end position="178"/>
    </location>
</feature>
<evidence type="ECO:0000256" key="15">
    <source>
        <dbReference type="ARBA" id="ARBA00041011"/>
    </source>
</evidence>
<evidence type="ECO:0000256" key="1">
    <source>
        <dbReference type="ARBA" id="ARBA00000085"/>
    </source>
</evidence>
<keyword evidence="11" id="KW-0067">ATP-binding</keyword>
<keyword evidence="10" id="KW-0418">Kinase</keyword>
<evidence type="ECO:0000256" key="5">
    <source>
        <dbReference type="ARBA" id="ARBA00022519"/>
    </source>
</evidence>
<evidence type="ECO:0000256" key="10">
    <source>
        <dbReference type="ARBA" id="ARBA00022777"/>
    </source>
</evidence>
<reference evidence="20" key="1">
    <citation type="submission" date="2015-06" db="EMBL/GenBank/DDBJ databases">
        <authorList>
            <person name="Urmite Genomes"/>
        </authorList>
    </citation>
    <scope>NUCLEOTIDE SEQUENCE [LARGE SCALE GENOMIC DNA]</scope>
    <source>
        <strain evidence="20">CSUR P1867</strain>
    </source>
</reference>
<dbReference type="InterPro" id="IPR005467">
    <property type="entry name" value="His_kinase_dom"/>
</dbReference>
<dbReference type="SMART" id="SM00304">
    <property type="entry name" value="HAMP"/>
    <property type="match status" value="1"/>
</dbReference>
<keyword evidence="6" id="KW-0597">Phosphoprotein</keyword>
<dbReference type="InterPro" id="IPR003594">
    <property type="entry name" value="HATPase_dom"/>
</dbReference>
<dbReference type="PRINTS" id="PR00344">
    <property type="entry name" value="BCTRLSENSOR"/>
</dbReference>
<evidence type="ECO:0000259" key="18">
    <source>
        <dbReference type="PROSITE" id="PS50885"/>
    </source>
</evidence>
<gene>
    <name evidence="19" type="primary">envZ</name>
    <name evidence="19" type="ORF">BN1804_03225</name>
</gene>
<keyword evidence="4" id="KW-1003">Cell membrane</keyword>
<dbReference type="NCBIfam" id="NF007004">
    <property type="entry name" value="PRK09467.1"/>
    <property type="match status" value="1"/>
</dbReference>
<dbReference type="Proteomes" id="UP000183920">
    <property type="component" value="Unassembled WGS sequence"/>
</dbReference>
<dbReference type="InterPro" id="IPR036097">
    <property type="entry name" value="HisK_dim/P_sf"/>
</dbReference>
<accession>A0A0G4QGY1</accession>
<dbReference type="Pfam" id="PF02518">
    <property type="entry name" value="HATPase_c"/>
    <property type="match status" value="1"/>
</dbReference>
<dbReference type="Pfam" id="PF00672">
    <property type="entry name" value="HAMP"/>
    <property type="match status" value="1"/>
</dbReference>
<dbReference type="PANTHER" id="PTHR44936">
    <property type="entry name" value="SENSOR PROTEIN CREC"/>
    <property type="match status" value="1"/>
</dbReference>
<dbReference type="CDD" id="cd00082">
    <property type="entry name" value="HisKA"/>
    <property type="match status" value="1"/>
</dbReference>
<dbReference type="SUPFAM" id="SSF55874">
    <property type="entry name" value="ATPase domain of HSP90 chaperone/DNA topoisomerase II/histidine kinase"/>
    <property type="match status" value="1"/>
</dbReference>
<dbReference type="Pfam" id="PF00512">
    <property type="entry name" value="HisKA"/>
    <property type="match status" value="1"/>
</dbReference>
<dbReference type="InterPro" id="IPR050980">
    <property type="entry name" value="2C_sensor_his_kinase"/>
</dbReference>
<evidence type="ECO:0000259" key="17">
    <source>
        <dbReference type="PROSITE" id="PS50109"/>
    </source>
</evidence>
<name>A0A0G4QGY1_9GAMM</name>
<evidence type="ECO:0000256" key="12">
    <source>
        <dbReference type="ARBA" id="ARBA00022989"/>
    </source>
</evidence>
<keyword evidence="14 16" id="KW-0472">Membrane</keyword>
<dbReference type="EMBL" id="CVRY01000007">
    <property type="protein sequence ID" value="CRL64886.1"/>
    <property type="molecule type" value="Genomic_DNA"/>
</dbReference>
<dbReference type="AlphaFoldDB" id="A0A0G4QGY1"/>
<dbReference type="SMART" id="SM00388">
    <property type="entry name" value="HisKA"/>
    <property type="match status" value="1"/>
</dbReference>
<dbReference type="InterPro" id="IPR003660">
    <property type="entry name" value="HAMP_dom"/>
</dbReference>
<dbReference type="InterPro" id="IPR004358">
    <property type="entry name" value="Sig_transdc_His_kin-like_C"/>
</dbReference>
<evidence type="ECO:0000256" key="2">
    <source>
        <dbReference type="ARBA" id="ARBA00004429"/>
    </source>
</evidence>
<evidence type="ECO:0000256" key="14">
    <source>
        <dbReference type="ARBA" id="ARBA00023136"/>
    </source>
</evidence>
<comment type="catalytic activity">
    <reaction evidence="1">
        <text>ATP + protein L-histidine = ADP + protein N-phospho-L-histidine.</text>
        <dbReference type="EC" id="2.7.13.3"/>
    </reaction>
</comment>
<protein>
    <recommendedName>
        <fullName evidence="15">Sensor histidine kinase EnvZ</fullName>
        <ecNumber evidence="3">2.7.13.3</ecNumber>
    </recommendedName>
</protein>
<dbReference type="GO" id="GO:0005524">
    <property type="term" value="F:ATP binding"/>
    <property type="evidence" value="ECO:0007669"/>
    <property type="project" value="UniProtKB-KW"/>
</dbReference>
<dbReference type="InterPro" id="IPR036890">
    <property type="entry name" value="HATPase_C_sf"/>
</dbReference>
<evidence type="ECO:0000256" key="4">
    <source>
        <dbReference type="ARBA" id="ARBA00022475"/>
    </source>
</evidence>
<dbReference type="PROSITE" id="PS50885">
    <property type="entry name" value="HAMP"/>
    <property type="match status" value="1"/>
</dbReference>
<evidence type="ECO:0000256" key="3">
    <source>
        <dbReference type="ARBA" id="ARBA00012438"/>
    </source>
</evidence>
<proteinExistence type="predicted"/>
<dbReference type="FunFam" id="1.10.287.130:FF:000006">
    <property type="entry name" value="Osmolarity two-component histidine kinase EnvZ"/>
    <property type="match status" value="1"/>
</dbReference>
<feature type="domain" description="HAMP" evidence="18">
    <location>
        <begin position="180"/>
        <end position="232"/>
    </location>
</feature>
<dbReference type="SMART" id="SM00387">
    <property type="entry name" value="HATPase_c"/>
    <property type="match status" value="1"/>
</dbReference>
<evidence type="ECO:0000256" key="9">
    <source>
        <dbReference type="ARBA" id="ARBA00022741"/>
    </source>
</evidence>
<evidence type="ECO:0000256" key="11">
    <source>
        <dbReference type="ARBA" id="ARBA00022840"/>
    </source>
</evidence>
<feature type="transmembrane region" description="Helical" evidence="16">
    <location>
        <begin position="12"/>
        <end position="34"/>
    </location>
</feature>
<dbReference type="Gene3D" id="3.30.565.10">
    <property type="entry name" value="Histidine kinase-like ATPase, C-terminal domain"/>
    <property type="match status" value="1"/>
</dbReference>
<dbReference type="CDD" id="cd06225">
    <property type="entry name" value="HAMP"/>
    <property type="match status" value="1"/>
</dbReference>
<evidence type="ECO:0000256" key="6">
    <source>
        <dbReference type="ARBA" id="ARBA00022553"/>
    </source>
</evidence>
<dbReference type="Gene3D" id="1.10.287.130">
    <property type="match status" value="1"/>
</dbReference>
<sequence>MRRLRLSPHNKLTRSLFLVISLLFFSLIASYILVQHLIVGPSLQQFNKVLAYEIRTLVPEELILVDGTPLKISPALRNKIYNELGISFFDKEAALKEGLYWAKIDDELSEQMTEYLEGKTEIWIENTLEYPVLWVNTHISPSLWIRVPLTELGQNFLLPVYRQAIIFIIIVVAFFWLYSRFQNRPLNEVEYAARRIGKGVIPPPIPESGSSEMRSIIRAFNQMSSGIRSLDNDRTLVMAGVSHDLRTPLTRIRLATEMMSPEDSYLADSINKDIEDCDAIIGQFLDYMRTGKEISLELCDMNNLLQEVISAESNSGKISEEHLYPEPINITANPIAVKRALANMVVNATRYGNGWISVSSGKNEEYAWFQVEDDGPGIPQEDRQRLFQPFVQGEQARSSTGAGLGLSIIRRIMDAHGGYVELDDSVKGGLLIRANFPLKEREDEDN</sequence>
<evidence type="ECO:0000313" key="19">
    <source>
        <dbReference type="EMBL" id="CRL64886.1"/>
    </source>
</evidence>
<dbReference type="RefSeq" id="WP_072064872.1">
    <property type="nucleotide sequence ID" value="NZ_CVRY01000007.1"/>
</dbReference>
<keyword evidence="7" id="KW-0808">Transferase</keyword>
<feature type="domain" description="Histidine kinase" evidence="17">
    <location>
        <begin position="240"/>
        <end position="440"/>
    </location>
</feature>
<evidence type="ECO:0000256" key="16">
    <source>
        <dbReference type="SAM" id="Phobius"/>
    </source>
</evidence>
<dbReference type="GO" id="GO:0005886">
    <property type="term" value="C:plasma membrane"/>
    <property type="evidence" value="ECO:0007669"/>
    <property type="project" value="UniProtKB-SubCell"/>
</dbReference>